<proteinExistence type="predicted"/>
<name>A0AAN7YCU5_9EURO</name>
<evidence type="ECO:0000313" key="1">
    <source>
        <dbReference type="EMBL" id="KAK5080908.1"/>
    </source>
</evidence>
<evidence type="ECO:0000313" key="2">
    <source>
        <dbReference type="Proteomes" id="UP001309876"/>
    </source>
</evidence>
<comment type="caution">
    <text evidence="1">The sequence shown here is derived from an EMBL/GenBank/DDBJ whole genome shotgun (WGS) entry which is preliminary data.</text>
</comment>
<organism evidence="1 2">
    <name type="scientific">Lithohypha guttulata</name>
    <dbReference type="NCBI Taxonomy" id="1690604"/>
    <lineage>
        <taxon>Eukaryota</taxon>
        <taxon>Fungi</taxon>
        <taxon>Dikarya</taxon>
        <taxon>Ascomycota</taxon>
        <taxon>Pezizomycotina</taxon>
        <taxon>Eurotiomycetes</taxon>
        <taxon>Chaetothyriomycetidae</taxon>
        <taxon>Chaetothyriales</taxon>
        <taxon>Trichomeriaceae</taxon>
        <taxon>Lithohypha</taxon>
    </lineage>
</organism>
<keyword evidence="2" id="KW-1185">Reference proteome</keyword>
<gene>
    <name evidence="1" type="ORF">LTR05_008224</name>
</gene>
<dbReference type="Proteomes" id="UP001309876">
    <property type="component" value="Unassembled WGS sequence"/>
</dbReference>
<protein>
    <submittedName>
        <fullName evidence="1">Uncharacterized protein</fullName>
    </submittedName>
</protein>
<accession>A0AAN7YCU5</accession>
<sequence>MSMLVFKNATSADLLDTIGRLKTLLDRIKDEKLFVFMSLLLAAALTNTLHSAKSLRSLTEFSGDSFVFEDMYAREMSVPLMILQGHETLRAFLLDRYRGSNAESFVVEGNYNITIGRRDGPTFGQEYLDSPVSFRSVKRLILAVQWRQIVRRCPDCNHELKIYAGMWITCVFCQRSYFVRAGPWSGEATSVYDRRDIRSATPPADKLIQNSGLRPEVALAHRSDTHNICNTSFGALKNIDFDLSVVYLQRAEDLDPDDWYYDSETEWDDSIFDSQNPENFSTPPIQFSMYDRIRELQKNFPELISSIATTERIDGDERLAMLPGRNDLENQAQQHKEVDLLLPRNHLEVPNARGFSSSSDRIVFKGIRPEKFSPQDSSKSRLFKVFYNHACWFLAWTFLVVDDALPCAIDFSFMGELFSHSATNSGIAWHSRPRFSLRRGNLDEGLDAEFEVLPLSSETSNLPVIRLNARFFRACRSGLLPTFLVHGILEHSDDWEIYLEALDE</sequence>
<dbReference type="AlphaFoldDB" id="A0AAN7YCU5"/>
<dbReference type="EMBL" id="JAVRRJ010000011">
    <property type="protein sequence ID" value="KAK5080908.1"/>
    <property type="molecule type" value="Genomic_DNA"/>
</dbReference>
<reference evidence="1 2" key="1">
    <citation type="submission" date="2023-08" db="EMBL/GenBank/DDBJ databases">
        <title>Black Yeasts Isolated from many extreme environments.</title>
        <authorList>
            <person name="Coleine C."/>
            <person name="Stajich J.E."/>
            <person name="Selbmann L."/>
        </authorList>
    </citation>
    <scope>NUCLEOTIDE SEQUENCE [LARGE SCALE GENOMIC DNA]</scope>
    <source>
        <strain evidence="1 2">CCFEE 5910</strain>
    </source>
</reference>